<dbReference type="InterPro" id="IPR012337">
    <property type="entry name" value="RNaseH-like_sf"/>
</dbReference>
<dbReference type="PANTHER" id="PTHR46481:SF10">
    <property type="entry name" value="ZINC FINGER BED DOMAIN-CONTAINING PROTEIN 39"/>
    <property type="match status" value="1"/>
</dbReference>
<reference evidence="6" key="1">
    <citation type="submission" date="2021-12" db="EMBL/GenBank/DDBJ databases">
        <authorList>
            <person name="King R."/>
        </authorList>
    </citation>
    <scope>NUCLEOTIDE SEQUENCE</scope>
</reference>
<dbReference type="SUPFAM" id="SSF140996">
    <property type="entry name" value="Hermes dimerisation domain"/>
    <property type="match status" value="1"/>
</dbReference>
<evidence type="ECO:0000313" key="7">
    <source>
        <dbReference type="Proteomes" id="UP001152759"/>
    </source>
</evidence>
<evidence type="ECO:0000256" key="1">
    <source>
        <dbReference type="ARBA" id="ARBA00004123"/>
    </source>
</evidence>
<name>A0A9P0EYW1_BEMTA</name>
<dbReference type="GO" id="GO:0005634">
    <property type="term" value="C:nucleus"/>
    <property type="evidence" value="ECO:0007669"/>
    <property type="project" value="UniProtKB-SubCell"/>
</dbReference>
<evidence type="ECO:0000256" key="4">
    <source>
        <dbReference type="ARBA" id="ARBA00022833"/>
    </source>
</evidence>
<sequence>MIAELNVINELFSLYFSDGNSKSSKLTDAIVYMVAKDNLPFRSVEGVGFRKVMHVAAPHYKVPDRKKIAKLIEAKYETLRTKIQKVIDTLKIISLTTDIWQEEYTSKSYISLTGHYIDTNSGEMISVVLGAEPLDSNHTAAYIVEVLDKILSEWSIPRSKIGGCAADNGANIARAVKDMFGERRYIPCFSHTLNLAVCDSLEGIVEIQILVKRVKSAVTFCKKNVNAADMVRKSQVEKGVPEVDALKVIQSVDTRWNSFLDMLERFLLLSEHINAVLIRFNRVTEVFGSSDLALLREVVKLLQPCKEATVDLGGQKYATASSVIPTVTCITQMLQSQKVTLEPAIALQQKLLSEIQSRFYATEKHRPHAISTILDPRFKQVYFQQAGAAASALSAIKSLLGK</sequence>
<evidence type="ECO:0000313" key="6">
    <source>
        <dbReference type="EMBL" id="CAH0382619.1"/>
    </source>
</evidence>
<evidence type="ECO:0000256" key="5">
    <source>
        <dbReference type="ARBA" id="ARBA00023242"/>
    </source>
</evidence>
<dbReference type="GO" id="GO:0008270">
    <property type="term" value="F:zinc ion binding"/>
    <property type="evidence" value="ECO:0007669"/>
    <property type="project" value="UniProtKB-KW"/>
</dbReference>
<dbReference type="SUPFAM" id="SSF53098">
    <property type="entry name" value="Ribonuclease H-like"/>
    <property type="match status" value="1"/>
</dbReference>
<gene>
    <name evidence="6" type="ORF">BEMITA_LOCUS2137</name>
</gene>
<protein>
    <submittedName>
        <fullName evidence="6">Uncharacterized protein</fullName>
    </submittedName>
</protein>
<dbReference type="EMBL" id="OU963862">
    <property type="protein sequence ID" value="CAH0382619.1"/>
    <property type="molecule type" value="Genomic_DNA"/>
</dbReference>
<keyword evidence="3" id="KW-0863">Zinc-finger</keyword>
<evidence type="ECO:0000256" key="3">
    <source>
        <dbReference type="ARBA" id="ARBA00022771"/>
    </source>
</evidence>
<dbReference type="InterPro" id="IPR052035">
    <property type="entry name" value="ZnF_BED_domain_contain"/>
</dbReference>
<dbReference type="AlphaFoldDB" id="A0A9P0EYW1"/>
<keyword evidence="2" id="KW-0479">Metal-binding</keyword>
<keyword evidence="7" id="KW-1185">Reference proteome</keyword>
<dbReference type="PANTHER" id="PTHR46481">
    <property type="entry name" value="ZINC FINGER BED DOMAIN-CONTAINING PROTEIN 4"/>
    <property type="match status" value="1"/>
</dbReference>
<accession>A0A9P0EYW1</accession>
<keyword evidence="5" id="KW-0539">Nucleus</keyword>
<dbReference type="Proteomes" id="UP001152759">
    <property type="component" value="Chromosome 1"/>
</dbReference>
<keyword evidence="4" id="KW-0862">Zinc</keyword>
<comment type="subcellular location">
    <subcellularLocation>
        <location evidence="1">Nucleus</location>
    </subcellularLocation>
</comment>
<proteinExistence type="predicted"/>
<organism evidence="6 7">
    <name type="scientific">Bemisia tabaci</name>
    <name type="common">Sweetpotato whitefly</name>
    <name type="synonym">Aleurodes tabaci</name>
    <dbReference type="NCBI Taxonomy" id="7038"/>
    <lineage>
        <taxon>Eukaryota</taxon>
        <taxon>Metazoa</taxon>
        <taxon>Ecdysozoa</taxon>
        <taxon>Arthropoda</taxon>
        <taxon>Hexapoda</taxon>
        <taxon>Insecta</taxon>
        <taxon>Pterygota</taxon>
        <taxon>Neoptera</taxon>
        <taxon>Paraneoptera</taxon>
        <taxon>Hemiptera</taxon>
        <taxon>Sternorrhyncha</taxon>
        <taxon>Aleyrodoidea</taxon>
        <taxon>Aleyrodidae</taxon>
        <taxon>Aleyrodinae</taxon>
        <taxon>Bemisia</taxon>
    </lineage>
</organism>
<evidence type="ECO:0000256" key="2">
    <source>
        <dbReference type="ARBA" id="ARBA00022723"/>
    </source>
</evidence>
<dbReference type="Gene3D" id="1.10.10.1070">
    <property type="entry name" value="Zinc finger, BED domain-containing"/>
    <property type="match status" value="1"/>
</dbReference>